<gene>
    <name evidence="2" type="ORF">LCGC14_1798480</name>
</gene>
<feature type="compositionally biased region" description="Basic and acidic residues" evidence="1">
    <location>
        <begin position="34"/>
        <end position="45"/>
    </location>
</feature>
<name>A0A0F9J543_9ZZZZ</name>
<reference evidence="2" key="1">
    <citation type="journal article" date="2015" name="Nature">
        <title>Complex archaea that bridge the gap between prokaryotes and eukaryotes.</title>
        <authorList>
            <person name="Spang A."/>
            <person name="Saw J.H."/>
            <person name="Jorgensen S.L."/>
            <person name="Zaremba-Niedzwiedzka K."/>
            <person name="Martijn J."/>
            <person name="Lind A.E."/>
            <person name="van Eijk R."/>
            <person name="Schleper C."/>
            <person name="Guy L."/>
            <person name="Ettema T.J."/>
        </authorList>
    </citation>
    <scope>NUCLEOTIDE SEQUENCE</scope>
</reference>
<feature type="region of interest" description="Disordered" evidence="1">
    <location>
        <begin position="34"/>
        <end position="81"/>
    </location>
</feature>
<evidence type="ECO:0000256" key="1">
    <source>
        <dbReference type="SAM" id="MobiDB-lite"/>
    </source>
</evidence>
<sequence>MSTITELLEALNTREAAVSTADLAGQLKASKESTLKQLTREKDKGTVSGSSQEGWDITSKGRQELEAGEIHPTMTDEEVTPRQQFEAIARRIGIKEDRIFLATDQVWSGDYKDINWVWTALGQMDIADDLRSVWVNSWRAKLHKSIPPELENELAGASKPSGEEERDDAPSKPGGRDFIIVEDEPVRIGENLGDYSLQDAKDILALRALKGRLIGTGQSGNASPVGAAAGITEVLSALAPYINKGTDMDALKEILADKLELQKVDILNRIPTQGQPAPPKTFGQQLTEMASILGTLKEFGPTLRAILGVPESPGN</sequence>
<protein>
    <submittedName>
        <fullName evidence="2">Uncharacterized protein</fullName>
    </submittedName>
</protein>
<feature type="non-terminal residue" evidence="2">
    <location>
        <position position="315"/>
    </location>
</feature>
<dbReference type="EMBL" id="LAZR01017289">
    <property type="protein sequence ID" value="KKM01036.1"/>
    <property type="molecule type" value="Genomic_DNA"/>
</dbReference>
<dbReference type="AlphaFoldDB" id="A0A0F9J543"/>
<organism evidence="2">
    <name type="scientific">marine sediment metagenome</name>
    <dbReference type="NCBI Taxonomy" id="412755"/>
    <lineage>
        <taxon>unclassified sequences</taxon>
        <taxon>metagenomes</taxon>
        <taxon>ecological metagenomes</taxon>
    </lineage>
</organism>
<accession>A0A0F9J543</accession>
<feature type="compositionally biased region" description="Basic and acidic residues" evidence="1">
    <location>
        <begin position="59"/>
        <end position="69"/>
    </location>
</feature>
<proteinExistence type="predicted"/>
<evidence type="ECO:0000313" key="2">
    <source>
        <dbReference type="EMBL" id="KKM01036.1"/>
    </source>
</evidence>
<comment type="caution">
    <text evidence="2">The sequence shown here is derived from an EMBL/GenBank/DDBJ whole genome shotgun (WGS) entry which is preliminary data.</text>
</comment>
<feature type="region of interest" description="Disordered" evidence="1">
    <location>
        <begin position="149"/>
        <end position="177"/>
    </location>
</feature>